<accession>A0ABY5VZU0</accession>
<evidence type="ECO:0000313" key="5">
    <source>
        <dbReference type="Proteomes" id="UP001059617"/>
    </source>
</evidence>
<protein>
    <submittedName>
        <fullName evidence="4">LCP family protein</fullName>
    </submittedName>
</protein>
<name>A0ABY5VZU0_9ACTN</name>
<dbReference type="InterPro" id="IPR004474">
    <property type="entry name" value="LytR_CpsA_psr"/>
</dbReference>
<keyword evidence="2" id="KW-1133">Transmembrane helix</keyword>
<dbReference type="PANTHER" id="PTHR33392">
    <property type="entry name" value="POLYISOPRENYL-TEICHOIC ACID--PEPTIDOGLYCAN TEICHOIC ACID TRANSFERASE TAGU"/>
    <property type="match status" value="1"/>
</dbReference>
<dbReference type="Proteomes" id="UP001059617">
    <property type="component" value="Chromosome"/>
</dbReference>
<dbReference type="Gene3D" id="3.40.630.190">
    <property type="entry name" value="LCP protein"/>
    <property type="match status" value="1"/>
</dbReference>
<evidence type="ECO:0000256" key="2">
    <source>
        <dbReference type="SAM" id="Phobius"/>
    </source>
</evidence>
<keyword evidence="5" id="KW-1185">Reference proteome</keyword>
<dbReference type="EMBL" id="CP073720">
    <property type="protein sequence ID" value="UWP83302.1"/>
    <property type="molecule type" value="Genomic_DNA"/>
</dbReference>
<evidence type="ECO:0000259" key="3">
    <source>
        <dbReference type="Pfam" id="PF03816"/>
    </source>
</evidence>
<gene>
    <name evidence="4" type="ORF">Dfulv_03070</name>
</gene>
<sequence>MTAEDYWGVEALAKGGVARRKGRGRRDPLWARILVVVGSLLMISAGTTFVLKDVVFGYATRSVKKEDLLPAEQGKHASVNGAKNLLLIGIDPRPDQNPNDAIRSDSILILHIPASHDMAFLISIPRDTWVSIPKYNNGKRTFNGGKDKINGAFAEGGLGLTGKDQRGHGTKLLAATIRQNWGITFDAAAIVDFVGFQDVVKVVGGVDMYVDQRTVSVHNGTDAHGNHKVPFDQRDNGRGGTDLIPIKGVTPKVYEVGYQHLAAWEALDYVRQRETLPNSDYDRQRHQQQFIKALLKKIASKEVLGNPSMLNKVLDVVGRAVTIDTGSVGLDDWIFAMRNIDGDRMLTLKTNNGGFHQSPENPGAEALDQTTLELLAAVRAKNVPAFVSSNPSLVSSS</sequence>
<dbReference type="PANTHER" id="PTHR33392:SF6">
    <property type="entry name" value="POLYISOPRENYL-TEICHOIC ACID--PEPTIDOGLYCAN TEICHOIC ACID TRANSFERASE TAGU"/>
    <property type="match status" value="1"/>
</dbReference>
<feature type="transmembrane region" description="Helical" evidence="2">
    <location>
        <begin position="29"/>
        <end position="51"/>
    </location>
</feature>
<dbReference type="RefSeq" id="WP_259861086.1">
    <property type="nucleotide sequence ID" value="NZ_BAAAST010000047.1"/>
</dbReference>
<reference evidence="4" key="1">
    <citation type="submission" date="2021-04" db="EMBL/GenBank/DDBJ databases">
        <authorList>
            <person name="Hartkoorn R.C."/>
            <person name="Beaudoing E."/>
            <person name="Hot D."/>
        </authorList>
    </citation>
    <scope>NUCLEOTIDE SEQUENCE</scope>
    <source>
        <strain evidence="4">NRRL B-16292</strain>
    </source>
</reference>
<evidence type="ECO:0000313" key="4">
    <source>
        <dbReference type="EMBL" id="UWP83302.1"/>
    </source>
</evidence>
<evidence type="ECO:0000256" key="1">
    <source>
        <dbReference type="ARBA" id="ARBA00006068"/>
    </source>
</evidence>
<keyword evidence="2" id="KW-0812">Transmembrane</keyword>
<reference evidence="4" key="2">
    <citation type="submission" date="2022-09" db="EMBL/GenBank/DDBJ databases">
        <title>Biosynthetic gene clusters of Dactylosporangioum fulvum.</title>
        <authorList>
            <person name="Caradec T."/>
        </authorList>
    </citation>
    <scope>NUCLEOTIDE SEQUENCE</scope>
    <source>
        <strain evidence="4">NRRL B-16292</strain>
    </source>
</reference>
<dbReference type="Pfam" id="PF03816">
    <property type="entry name" value="LytR_cpsA_psr"/>
    <property type="match status" value="1"/>
</dbReference>
<comment type="similarity">
    <text evidence="1">Belongs to the LytR/CpsA/Psr (LCP) family.</text>
</comment>
<keyword evidence="2" id="KW-0472">Membrane</keyword>
<organism evidence="4 5">
    <name type="scientific">Dactylosporangium fulvum</name>
    <dbReference type="NCBI Taxonomy" id="53359"/>
    <lineage>
        <taxon>Bacteria</taxon>
        <taxon>Bacillati</taxon>
        <taxon>Actinomycetota</taxon>
        <taxon>Actinomycetes</taxon>
        <taxon>Micromonosporales</taxon>
        <taxon>Micromonosporaceae</taxon>
        <taxon>Dactylosporangium</taxon>
    </lineage>
</organism>
<proteinExistence type="inferred from homology"/>
<feature type="domain" description="Cell envelope-related transcriptional attenuator" evidence="3">
    <location>
        <begin position="103"/>
        <end position="299"/>
    </location>
</feature>
<dbReference type="InterPro" id="IPR050922">
    <property type="entry name" value="LytR/CpsA/Psr_CW_biosynth"/>
</dbReference>